<reference evidence="2" key="2">
    <citation type="submission" date="2022-09" db="EMBL/GenBank/DDBJ databases">
        <title>Intensive care unit water sources are persistently colonized with multi-drug resistant bacteria and are the site of extensive horizontal gene transfer of antibiotic resistance genes.</title>
        <authorList>
            <person name="Diorio-Toth L."/>
        </authorList>
    </citation>
    <scope>NUCLEOTIDE SEQUENCE</scope>
    <source>
        <strain evidence="2">GD03659</strain>
    </source>
</reference>
<keyword evidence="1" id="KW-1133">Transmembrane helix</keyword>
<evidence type="ECO:0000256" key="1">
    <source>
        <dbReference type="SAM" id="Phobius"/>
    </source>
</evidence>
<organism evidence="3 4">
    <name type="scientific">Sphingobium yanoikuyae</name>
    <name type="common">Sphingomonas yanoikuyae</name>
    <dbReference type="NCBI Taxonomy" id="13690"/>
    <lineage>
        <taxon>Bacteria</taxon>
        <taxon>Pseudomonadati</taxon>
        <taxon>Pseudomonadota</taxon>
        <taxon>Alphaproteobacteria</taxon>
        <taxon>Sphingomonadales</taxon>
        <taxon>Sphingomonadaceae</taxon>
        <taxon>Sphingobium</taxon>
    </lineage>
</organism>
<sequence>MNIALCAGAAIILLIWAIGLYHLWQRQNASLVEIKPAWPDRLFAIFWLPIALLALIATIPSLWRQKAPRRQKY</sequence>
<evidence type="ECO:0000313" key="2">
    <source>
        <dbReference type="EMBL" id="MDH2133086.1"/>
    </source>
</evidence>
<accession>A0A6P1GFN7</accession>
<dbReference type="AlphaFoldDB" id="A0A6P1GFN7"/>
<keyword evidence="1" id="KW-0812">Transmembrane</keyword>
<evidence type="ECO:0000313" key="3">
    <source>
        <dbReference type="EMBL" id="QHD67239.1"/>
    </source>
</evidence>
<evidence type="ECO:0000313" key="4">
    <source>
        <dbReference type="Proteomes" id="UP000464086"/>
    </source>
</evidence>
<proteinExistence type="predicted"/>
<dbReference type="RefSeq" id="WP_137405646.1">
    <property type="nucleotide sequence ID" value="NZ_CP020925.1"/>
</dbReference>
<gene>
    <name evidence="3" type="ORF">GS397_09375</name>
    <name evidence="2" type="ORF">N5J77_18305</name>
</gene>
<dbReference type="EMBL" id="CP047218">
    <property type="protein sequence ID" value="QHD67239.1"/>
    <property type="molecule type" value="Genomic_DNA"/>
</dbReference>
<feature type="transmembrane region" description="Helical" evidence="1">
    <location>
        <begin position="41"/>
        <end position="63"/>
    </location>
</feature>
<keyword evidence="1" id="KW-0472">Membrane</keyword>
<name>A0A6P1GFN7_SPHYA</name>
<dbReference type="Proteomes" id="UP000464086">
    <property type="component" value="Chromosome"/>
</dbReference>
<dbReference type="Proteomes" id="UP001162318">
    <property type="component" value="Unassembled WGS sequence"/>
</dbReference>
<protein>
    <submittedName>
        <fullName evidence="3">Uncharacterized protein</fullName>
    </submittedName>
</protein>
<reference evidence="3 4" key="1">
    <citation type="submission" date="2019-12" db="EMBL/GenBank/DDBJ databases">
        <title>Functional and genomic insights into the Sphingobium yanoikuyae YC-JY1, a bacterium efficiently degrading bisphenol A.</title>
        <authorList>
            <person name="Jia Y."/>
            <person name="Li X."/>
            <person name="Wang J."/>
            <person name="Eltoukhy A."/>
            <person name="Lamraoui I."/>
            <person name="Yan Y."/>
        </authorList>
    </citation>
    <scope>NUCLEOTIDE SEQUENCE [LARGE SCALE GENOMIC DNA]</scope>
    <source>
        <strain evidence="3 4">YC-JY1</strain>
    </source>
</reference>
<dbReference type="EMBL" id="JAOCKX010000028">
    <property type="protein sequence ID" value="MDH2133086.1"/>
    <property type="molecule type" value="Genomic_DNA"/>
</dbReference>